<sequence length="341" mass="39110">MTQQRKQQEKVTALGKKEQKRQQQEKQRLLEMMRRQGHQEQEECPLQEARQRGSQEATNQRESEKGHCKRGIGPPWGTWEVLMMLLLLVGLCPAVHSTSQWQTNMFYQWMNYSARQVTQDTCISCYNTNSRRSPEVRPLPFKPKDCTQDKVCGLYCILIVMAKGSWRDTAIHLRDSAKWDELGGQAAKMSECRENFPEVFAQIPDEIIGAPPVVKVPTNIEFPFCVTRHEVLEKEIGQYQWRLAESADDQRLSCREWDEQGNHVCSTTNIAPIRCKEVAINWGWTANRTSDNGTIMQASFNVPNLHEGTNPLADVFWYCGKGTQVTSTLKANWTGICARGR</sequence>
<feature type="compositionally biased region" description="Basic and acidic residues" evidence="1">
    <location>
        <begin position="49"/>
        <end position="66"/>
    </location>
</feature>
<dbReference type="AlphaFoldDB" id="A0A9D3SZK1"/>
<dbReference type="EMBL" id="JAFDVH010000015">
    <property type="protein sequence ID" value="KAG7463383.1"/>
    <property type="molecule type" value="Genomic_DNA"/>
</dbReference>
<protein>
    <submittedName>
        <fullName evidence="2">Uncharacterized protein</fullName>
    </submittedName>
</protein>
<feature type="region of interest" description="Disordered" evidence="1">
    <location>
        <begin position="1"/>
        <end position="69"/>
    </location>
</feature>
<evidence type="ECO:0000313" key="2">
    <source>
        <dbReference type="EMBL" id="KAG7463383.1"/>
    </source>
</evidence>
<name>A0A9D3SZK1_MEGAT</name>
<comment type="caution">
    <text evidence="2">The sequence shown here is derived from an EMBL/GenBank/DDBJ whole genome shotgun (WGS) entry which is preliminary data.</text>
</comment>
<feature type="compositionally biased region" description="Basic and acidic residues" evidence="1">
    <location>
        <begin position="15"/>
        <end position="41"/>
    </location>
</feature>
<dbReference type="OrthoDB" id="8949317at2759"/>
<keyword evidence="3" id="KW-1185">Reference proteome</keyword>
<gene>
    <name evidence="2" type="ORF">MATL_G00175980</name>
</gene>
<organism evidence="2 3">
    <name type="scientific">Megalops atlanticus</name>
    <name type="common">Tarpon</name>
    <name type="synonym">Clupea gigantea</name>
    <dbReference type="NCBI Taxonomy" id="7932"/>
    <lineage>
        <taxon>Eukaryota</taxon>
        <taxon>Metazoa</taxon>
        <taxon>Chordata</taxon>
        <taxon>Craniata</taxon>
        <taxon>Vertebrata</taxon>
        <taxon>Euteleostomi</taxon>
        <taxon>Actinopterygii</taxon>
        <taxon>Neopterygii</taxon>
        <taxon>Teleostei</taxon>
        <taxon>Elopiformes</taxon>
        <taxon>Megalopidae</taxon>
        <taxon>Megalops</taxon>
    </lineage>
</organism>
<evidence type="ECO:0000313" key="3">
    <source>
        <dbReference type="Proteomes" id="UP001046870"/>
    </source>
</evidence>
<dbReference type="Proteomes" id="UP001046870">
    <property type="component" value="Chromosome 15"/>
</dbReference>
<evidence type="ECO:0000256" key="1">
    <source>
        <dbReference type="SAM" id="MobiDB-lite"/>
    </source>
</evidence>
<proteinExistence type="predicted"/>
<accession>A0A9D3SZK1</accession>
<reference evidence="2" key="1">
    <citation type="submission" date="2021-01" db="EMBL/GenBank/DDBJ databases">
        <authorList>
            <person name="Zahm M."/>
            <person name="Roques C."/>
            <person name="Cabau C."/>
            <person name="Klopp C."/>
            <person name="Donnadieu C."/>
            <person name="Jouanno E."/>
            <person name="Lampietro C."/>
            <person name="Louis A."/>
            <person name="Herpin A."/>
            <person name="Echchiki A."/>
            <person name="Berthelot C."/>
            <person name="Parey E."/>
            <person name="Roest-Crollius H."/>
            <person name="Braasch I."/>
            <person name="Postlethwait J."/>
            <person name="Bobe J."/>
            <person name="Montfort J."/>
            <person name="Bouchez O."/>
            <person name="Begum T."/>
            <person name="Mejri S."/>
            <person name="Adams A."/>
            <person name="Chen W.-J."/>
            <person name="Guiguen Y."/>
        </authorList>
    </citation>
    <scope>NUCLEOTIDE SEQUENCE</scope>
    <source>
        <strain evidence="2">YG-15Mar2019-1</strain>
        <tissue evidence="2">Brain</tissue>
    </source>
</reference>